<name>A0A0A0BGH8_9GAMM</name>
<feature type="domain" description="PilZ" evidence="1">
    <location>
        <begin position="6"/>
        <end position="92"/>
    </location>
</feature>
<accession>A0A0A0BGH8</accession>
<gene>
    <name evidence="2" type="ORF">LP43_2067</name>
</gene>
<protein>
    <recommendedName>
        <fullName evidence="1">PilZ domain-containing protein</fullName>
    </recommendedName>
</protein>
<dbReference type="SUPFAM" id="SSF141371">
    <property type="entry name" value="PilZ domain-like"/>
    <property type="match status" value="1"/>
</dbReference>
<dbReference type="GO" id="GO:0035438">
    <property type="term" value="F:cyclic-di-GMP binding"/>
    <property type="evidence" value="ECO:0007669"/>
    <property type="project" value="InterPro"/>
</dbReference>
<evidence type="ECO:0000313" key="3">
    <source>
        <dbReference type="Proteomes" id="UP000029999"/>
    </source>
</evidence>
<dbReference type="Pfam" id="PF07238">
    <property type="entry name" value="PilZ"/>
    <property type="match status" value="1"/>
</dbReference>
<dbReference type="AlphaFoldDB" id="A0A0A0BGH8"/>
<dbReference type="STRING" id="392484.LP43_2067"/>
<dbReference type="Gene3D" id="2.40.10.220">
    <property type="entry name" value="predicted glycosyltransferase like domains"/>
    <property type="match status" value="1"/>
</dbReference>
<organism evidence="2 3">
    <name type="scientific">Methylophaga thiooxydans</name>
    <dbReference type="NCBI Taxonomy" id="392484"/>
    <lineage>
        <taxon>Bacteria</taxon>
        <taxon>Pseudomonadati</taxon>
        <taxon>Pseudomonadota</taxon>
        <taxon>Gammaproteobacteria</taxon>
        <taxon>Thiotrichales</taxon>
        <taxon>Piscirickettsiaceae</taxon>
        <taxon>Methylophaga</taxon>
    </lineage>
</organism>
<dbReference type="EMBL" id="JRQD01000005">
    <property type="protein sequence ID" value="KGM06194.1"/>
    <property type="molecule type" value="Genomic_DNA"/>
</dbReference>
<dbReference type="RefSeq" id="WP_036314880.1">
    <property type="nucleotide sequence ID" value="NZ_JRQD01000005.1"/>
</dbReference>
<comment type="caution">
    <text evidence="2">The sequence shown here is derived from an EMBL/GenBank/DDBJ whole genome shotgun (WGS) entry which is preliminary data.</text>
</comment>
<sequence>MIDEPREFIRHPSAIPIHFTLGQRQATRTARDVCSGGLCFHSAEAVAVGETIEIEIASCKPTFTAQGVVRWCEPEHDAFLVGVAFTEKSVRFAVRMVEQLCYIEDYRQKKQAETGQSISSQQAALQWIKHHAASFPDND</sequence>
<proteinExistence type="predicted"/>
<dbReference type="InterPro" id="IPR009875">
    <property type="entry name" value="PilZ_domain"/>
</dbReference>
<dbReference type="Proteomes" id="UP000029999">
    <property type="component" value="Unassembled WGS sequence"/>
</dbReference>
<evidence type="ECO:0000259" key="1">
    <source>
        <dbReference type="Pfam" id="PF07238"/>
    </source>
</evidence>
<evidence type="ECO:0000313" key="2">
    <source>
        <dbReference type="EMBL" id="KGM06194.1"/>
    </source>
</evidence>
<reference evidence="2 3" key="1">
    <citation type="submission" date="2014-09" db="EMBL/GenBank/DDBJ databases">
        <authorList>
            <person name="Grob C."/>
            <person name="Taubert M."/>
            <person name="Howat A.M."/>
            <person name="Burns O.J."/>
            <person name="Dixon J.L."/>
            <person name="Chen Y."/>
            <person name="Murrell J.C."/>
        </authorList>
    </citation>
    <scope>NUCLEOTIDE SEQUENCE [LARGE SCALE GENOMIC DNA]</scope>
    <source>
        <strain evidence="2">L4</strain>
    </source>
</reference>